<dbReference type="GO" id="GO:0005634">
    <property type="term" value="C:nucleus"/>
    <property type="evidence" value="ECO:0007669"/>
    <property type="project" value="UniProtKB-SubCell"/>
</dbReference>
<dbReference type="SMART" id="SM00380">
    <property type="entry name" value="AP2"/>
    <property type="match status" value="1"/>
</dbReference>
<feature type="compositionally biased region" description="Acidic residues" evidence="6">
    <location>
        <begin position="32"/>
        <end position="44"/>
    </location>
</feature>
<dbReference type="AlphaFoldDB" id="A0A9P0ZY98"/>
<dbReference type="EMBL" id="CAMAPE010000065">
    <property type="protein sequence ID" value="CAH9114872.1"/>
    <property type="molecule type" value="Genomic_DNA"/>
</dbReference>
<accession>A0A9P0ZY98</accession>
<dbReference type="InterPro" id="IPR050913">
    <property type="entry name" value="AP2/ERF_ERF"/>
</dbReference>
<evidence type="ECO:0000256" key="1">
    <source>
        <dbReference type="ARBA" id="ARBA00004123"/>
    </source>
</evidence>
<dbReference type="PIRSF" id="PIRSF038123">
    <property type="entry name" value="PTI6"/>
    <property type="match status" value="1"/>
</dbReference>
<name>A0A9P0ZY98_CUSEU</name>
<dbReference type="GO" id="GO:0003700">
    <property type="term" value="F:DNA-binding transcription factor activity"/>
    <property type="evidence" value="ECO:0007669"/>
    <property type="project" value="InterPro"/>
</dbReference>
<feature type="domain" description="AP2/ERF" evidence="7">
    <location>
        <begin position="107"/>
        <end position="164"/>
    </location>
</feature>
<protein>
    <recommendedName>
        <fullName evidence="7">AP2/ERF domain-containing protein</fullName>
    </recommendedName>
</protein>
<comment type="caution">
    <text evidence="8">The sequence shown here is derived from an EMBL/GenBank/DDBJ whole genome shotgun (WGS) entry which is preliminary data.</text>
</comment>
<dbReference type="InterPro" id="IPR016177">
    <property type="entry name" value="DNA-bd_dom_sf"/>
</dbReference>
<dbReference type="InterPro" id="IPR001471">
    <property type="entry name" value="AP2/ERF_dom"/>
</dbReference>
<dbReference type="InterPro" id="IPR036955">
    <property type="entry name" value="AP2/ERF_dom_sf"/>
</dbReference>
<feature type="region of interest" description="Disordered" evidence="6">
    <location>
        <begin position="1"/>
        <end position="47"/>
    </location>
</feature>
<comment type="subcellular location">
    <subcellularLocation>
        <location evidence="1">Nucleus</location>
    </subcellularLocation>
</comment>
<proteinExistence type="predicted"/>
<dbReference type="SUPFAM" id="SSF54171">
    <property type="entry name" value="DNA-binding domain"/>
    <property type="match status" value="1"/>
</dbReference>
<dbReference type="CDD" id="cd00018">
    <property type="entry name" value="AP2"/>
    <property type="match status" value="1"/>
</dbReference>
<dbReference type="Pfam" id="PF00847">
    <property type="entry name" value="AP2"/>
    <property type="match status" value="1"/>
</dbReference>
<keyword evidence="5" id="KW-0539">Nucleus</keyword>
<evidence type="ECO:0000313" key="8">
    <source>
        <dbReference type="EMBL" id="CAH9114872.1"/>
    </source>
</evidence>
<organism evidence="8 9">
    <name type="scientific">Cuscuta europaea</name>
    <name type="common">European dodder</name>
    <dbReference type="NCBI Taxonomy" id="41803"/>
    <lineage>
        <taxon>Eukaryota</taxon>
        <taxon>Viridiplantae</taxon>
        <taxon>Streptophyta</taxon>
        <taxon>Embryophyta</taxon>
        <taxon>Tracheophyta</taxon>
        <taxon>Spermatophyta</taxon>
        <taxon>Magnoliopsida</taxon>
        <taxon>eudicotyledons</taxon>
        <taxon>Gunneridae</taxon>
        <taxon>Pentapetalae</taxon>
        <taxon>asterids</taxon>
        <taxon>lamiids</taxon>
        <taxon>Solanales</taxon>
        <taxon>Convolvulaceae</taxon>
        <taxon>Cuscuteae</taxon>
        <taxon>Cuscuta</taxon>
        <taxon>Cuscuta subgen. Cuscuta</taxon>
    </lineage>
</organism>
<reference evidence="8" key="1">
    <citation type="submission" date="2022-07" db="EMBL/GenBank/DDBJ databases">
        <authorList>
            <person name="Macas J."/>
            <person name="Novak P."/>
            <person name="Neumann P."/>
        </authorList>
    </citation>
    <scope>NUCLEOTIDE SEQUENCE</scope>
</reference>
<dbReference type="Gene3D" id="3.30.730.10">
    <property type="entry name" value="AP2/ERF domain"/>
    <property type="match status" value="1"/>
</dbReference>
<dbReference type="PANTHER" id="PTHR31194">
    <property type="entry name" value="SHN SHINE , DNA BINDING / TRANSCRIPTION FACTOR"/>
    <property type="match status" value="1"/>
</dbReference>
<evidence type="ECO:0000256" key="5">
    <source>
        <dbReference type="ARBA" id="ARBA00023242"/>
    </source>
</evidence>
<sequence>MLFPKRKPLSNMKPQPEPEPRKPMRKIRIVCEDPDATDTSDDERYEMKKPKLFIHERLVPIDSFKGHEPDGSSTQDSSNEAKRNNLKKKRVLAAKAQDRDCSFNPSKLRGVRQRKWGTWAAEIRDPFQGKRVWLGTYKSAEEASKVYETKRLEFEAMAKKSNVNQTGSVPLIDTHAPEEDSVGSLVSHTSSPASSFLEIDSSTSAPALEKVDNSSTIVDETGDGLSLAQIAEGMDFGMDLDMSLAVEDYLTFDDFGFSDFNIPLCGVDGDDQIPATLPDFDFDFNFEDCNEGWMMMDEAPLVPGTAALNVSCV</sequence>
<gene>
    <name evidence="8" type="ORF">CEURO_LOCUS20563</name>
</gene>
<dbReference type="PRINTS" id="PR00367">
    <property type="entry name" value="ETHRSPELEMNT"/>
</dbReference>
<dbReference type="OrthoDB" id="1917565at2759"/>
<feature type="region of interest" description="Disordered" evidence="6">
    <location>
        <begin position="63"/>
        <end position="84"/>
    </location>
</feature>
<dbReference type="PROSITE" id="PS51032">
    <property type="entry name" value="AP2_ERF"/>
    <property type="match status" value="1"/>
</dbReference>
<keyword evidence="4" id="KW-0804">Transcription</keyword>
<dbReference type="PANTHER" id="PTHR31194:SF140">
    <property type="entry name" value="ETHYLENE-RESPONSIVE TRANSCRIPTION FACTOR CRF2"/>
    <property type="match status" value="1"/>
</dbReference>
<evidence type="ECO:0000256" key="3">
    <source>
        <dbReference type="ARBA" id="ARBA00023125"/>
    </source>
</evidence>
<dbReference type="Proteomes" id="UP001152484">
    <property type="component" value="Unassembled WGS sequence"/>
</dbReference>
<keyword evidence="2" id="KW-0805">Transcription regulation</keyword>
<evidence type="ECO:0000256" key="2">
    <source>
        <dbReference type="ARBA" id="ARBA00023015"/>
    </source>
</evidence>
<evidence type="ECO:0000256" key="6">
    <source>
        <dbReference type="SAM" id="MobiDB-lite"/>
    </source>
</evidence>
<keyword evidence="3" id="KW-0238">DNA-binding</keyword>
<evidence type="ECO:0000313" key="9">
    <source>
        <dbReference type="Proteomes" id="UP001152484"/>
    </source>
</evidence>
<dbReference type="GO" id="GO:0003677">
    <property type="term" value="F:DNA binding"/>
    <property type="evidence" value="ECO:0007669"/>
    <property type="project" value="UniProtKB-KW"/>
</dbReference>
<keyword evidence="9" id="KW-1185">Reference proteome</keyword>
<evidence type="ECO:0000256" key="4">
    <source>
        <dbReference type="ARBA" id="ARBA00023163"/>
    </source>
</evidence>
<evidence type="ECO:0000259" key="7">
    <source>
        <dbReference type="PROSITE" id="PS51032"/>
    </source>
</evidence>